<gene>
    <name evidence="2" type="ORF">CON65_11485</name>
</gene>
<evidence type="ECO:0000259" key="1">
    <source>
        <dbReference type="Pfam" id="PF00483"/>
    </source>
</evidence>
<dbReference type="InterPro" id="IPR013446">
    <property type="entry name" value="G1P_cyt_trans-like"/>
</dbReference>
<keyword evidence="2" id="KW-0548">Nucleotidyltransferase</keyword>
<dbReference type="Pfam" id="PF00483">
    <property type="entry name" value="NTP_transferase"/>
    <property type="match status" value="1"/>
</dbReference>
<feature type="domain" description="Nucleotidyl transferase" evidence="1">
    <location>
        <begin position="2"/>
        <end position="243"/>
    </location>
</feature>
<evidence type="ECO:0000313" key="2">
    <source>
        <dbReference type="EMBL" id="PED82562.1"/>
    </source>
</evidence>
<dbReference type="PANTHER" id="PTHR47183:SF2">
    <property type="entry name" value="GLUCOSE-1-PHOSPHATE CYTIDYLYLTRANSFERASE-RELATED"/>
    <property type="match status" value="1"/>
</dbReference>
<dbReference type="AlphaFoldDB" id="A0AA91VC74"/>
<accession>A0AA91VC74</accession>
<sequence>MKVIILCGGKGLRMQGVLENIPKPLVRVQGKPLILHIMNWYRKYGHYEFILPLGYKGDQIKEYFMNYNWREHDFSLDFKNNQYQLLQEPEEWNIKFIDTGIETLTGARLKKIEKYIQDETFLLTYSDGLANIDINDLIKFHKEKGKIATLTGIKKNSQYGLLQVENGIAVDFKEKPLLDALINGGFFVFNRGIFDYLNSENDCILEEEPLRNLIQNHELAVYEYNDFWISVDTPKDLKDANETWNPNKK</sequence>
<evidence type="ECO:0000313" key="3">
    <source>
        <dbReference type="Proteomes" id="UP000221020"/>
    </source>
</evidence>
<organism evidence="2 3">
    <name type="scientific">Bacillus pseudomycoides</name>
    <dbReference type="NCBI Taxonomy" id="64104"/>
    <lineage>
        <taxon>Bacteria</taxon>
        <taxon>Bacillati</taxon>
        <taxon>Bacillota</taxon>
        <taxon>Bacilli</taxon>
        <taxon>Bacillales</taxon>
        <taxon>Bacillaceae</taxon>
        <taxon>Bacillus</taxon>
        <taxon>Bacillus cereus group</taxon>
    </lineage>
</organism>
<dbReference type="GO" id="GO:0047343">
    <property type="term" value="F:glucose-1-phosphate cytidylyltransferase activity"/>
    <property type="evidence" value="ECO:0007669"/>
    <property type="project" value="InterPro"/>
</dbReference>
<proteinExistence type="predicted"/>
<protein>
    <submittedName>
        <fullName evidence="2">Glucose-1-phosphate cytidylyltransferase</fullName>
    </submittedName>
</protein>
<name>A0AA91VC74_9BACI</name>
<dbReference type="InterPro" id="IPR005835">
    <property type="entry name" value="NTP_transferase_dom"/>
</dbReference>
<dbReference type="Gene3D" id="3.90.550.10">
    <property type="entry name" value="Spore Coat Polysaccharide Biosynthesis Protein SpsA, Chain A"/>
    <property type="match status" value="1"/>
</dbReference>
<comment type="caution">
    <text evidence="2">The sequence shown here is derived from an EMBL/GenBank/DDBJ whole genome shotgun (WGS) entry which is preliminary data.</text>
</comment>
<dbReference type="RefSeq" id="WP_097899770.1">
    <property type="nucleotide sequence ID" value="NZ_NVOR01000032.1"/>
</dbReference>
<dbReference type="Proteomes" id="UP000221020">
    <property type="component" value="Unassembled WGS sequence"/>
</dbReference>
<reference evidence="2 3" key="1">
    <citation type="submission" date="2017-09" db="EMBL/GenBank/DDBJ databases">
        <title>Large-scale bioinformatics analysis of Bacillus genomes uncovers conserved roles of natural products in bacterial physiology.</title>
        <authorList>
            <consortium name="Agbiome Team Llc"/>
            <person name="Bleich R.M."/>
            <person name="Grubbs K.J."/>
            <person name="Santa Maria K.C."/>
            <person name="Allen S.E."/>
            <person name="Farag S."/>
            <person name="Shank E.A."/>
            <person name="Bowers A."/>
        </authorList>
    </citation>
    <scope>NUCLEOTIDE SEQUENCE [LARGE SCALE GENOMIC DNA]</scope>
    <source>
        <strain evidence="2 3">AFS092012</strain>
    </source>
</reference>
<dbReference type="SUPFAM" id="SSF53448">
    <property type="entry name" value="Nucleotide-diphospho-sugar transferases"/>
    <property type="match status" value="1"/>
</dbReference>
<dbReference type="PANTHER" id="PTHR47183">
    <property type="entry name" value="GLUCOSE-1-PHOSPHATE CYTIDYLYLTRANSFERASE-RELATED"/>
    <property type="match status" value="1"/>
</dbReference>
<dbReference type="EMBL" id="NVOR01000032">
    <property type="protein sequence ID" value="PED82562.1"/>
    <property type="molecule type" value="Genomic_DNA"/>
</dbReference>
<keyword evidence="2" id="KW-0808">Transferase</keyword>
<dbReference type="InterPro" id="IPR029044">
    <property type="entry name" value="Nucleotide-diphossugar_trans"/>
</dbReference>